<gene>
    <name evidence="1" type="ORF">C5167_043678</name>
</gene>
<name>A0A4Y7LAA0_PAPSO</name>
<proteinExistence type="predicted"/>
<protein>
    <submittedName>
        <fullName evidence="1">Uncharacterized protein</fullName>
    </submittedName>
</protein>
<dbReference type="Gramene" id="RZC81099">
    <property type="protein sequence ID" value="RZC81099"/>
    <property type="gene ID" value="C5167_043678"/>
</dbReference>
<evidence type="ECO:0000313" key="2">
    <source>
        <dbReference type="Proteomes" id="UP000316621"/>
    </source>
</evidence>
<dbReference type="Proteomes" id="UP000316621">
    <property type="component" value="Chromosome 10"/>
</dbReference>
<dbReference type="EMBL" id="CM010724">
    <property type="protein sequence ID" value="RZC81099.1"/>
    <property type="molecule type" value="Genomic_DNA"/>
</dbReference>
<keyword evidence="2" id="KW-1185">Reference proteome</keyword>
<reference evidence="1 2" key="1">
    <citation type="journal article" date="2018" name="Science">
        <title>The opium poppy genome and morphinan production.</title>
        <authorList>
            <person name="Guo L."/>
            <person name="Winzer T."/>
            <person name="Yang X."/>
            <person name="Li Y."/>
            <person name="Ning Z."/>
            <person name="He Z."/>
            <person name="Teodor R."/>
            <person name="Lu Y."/>
            <person name="Bowser T.A."/>
            <person name="Graham I.A."/>
            <person name="Ye K."/>
        </authorList>
    </citation>
    <scope>NUCLEOTIDE SEQUENCE [LARGE SCALE GENOMIC DNA]</scope>
    <source>
        <strain evidence="2">cv. HN1</strain>
        <tissue evidence="1">Leaves</tissue>
    </source>
</reference>
<organism evidence="1 2">
    <name type="scientific">Papaver somniferum</name>
    <name type="common">Opium poppy</name>
    <dbReference type="NCBI Taxonomy" id="3469"/>
    <lineage>
        <taxon>Eukaryota</taxon>
        <taxon>Viridiplantae</taxon>
        <taxon>Streptophyta</taxon>
        <taxon>Embryophyta</taxon>
        <taxon>Tracheophyta</taxon>
        <taxon>Spermatophyta</taxon>
        <taxon>Magnoliopsida</taxon>
        <taxon>Ranunculales</taxon>
        <taxon>Papaveraceae</taxon>
        <taxon>Papaveroideae</taxon>
        <taxon>Papaver</taxon>
    </lineage>
</organism>
<sequence length="93" mass="10641">MNCRPEDLHIPFERSGQVRDVYLPKDFYSGMGIGDGGGGGGLRVTRVVQDPMYASSVVQLPDREMFQVNPKEFHLQTHIYQGRNRCCWRLRGI</sequence>
<dbReference type="AlphaFoldDB" id="A0A4Y7LAA0"/>
<accession>A0A4Y7LAA0</accession>
<dbReference type="STRING" id="3469.A0A4Y7LAA0"/>
<evidence type="ECO:0000313" key="1">
    <source>
        <dbReference type="EMBL" id="RZC81099.1"/>
    </source>
</evidence>